<dbReference type="InterPro" id="IPR001304">
    <property type="entry name" value="C-type_lectin-like"/>
</dbReference>
<dbReference type="SMART" id="SM00034">
    <property type="entry name" value="CLECT"/>
    <property type="match status" value="1"/>
</dbReference>
<dbReference type="InterPro" id="IPR050111">
    <property type="entry name" value="C-type_lectin/snaclec_domain"/>
</dbReference>
<evidence type="ECO:0000256" key="1">
    <source>
        <dbReference type="ARBA" id="ARBA00023157"/>
    </source>
</evidence>
<dbReference type="PANTHER" id="PTHR22803">
    <property type="entry name" value="MANNOSE, PHOSPHOLIPASE, LECTIN RECEPTOR RELATED"/>
    <property type="match status" value="1"/>
</dbReference>
<name>A0AAW1ESL1_ZOAVI</name>
<dbReference type="Gene3D" id="3.10.100.10">
    <property type="entry name" value="Mannose-Binding Protein A, subunit A"/>
    <property type="match status" value="1"/>
</dbReference>
<evidence type="ECO:0000259" key="3">
    <source>
        <dbReference type="PROSITE" id="PS50041"/>
    </source>
</evidence>
<sequence length="171" mass="19383">MHPAVVTAVLLLVGTTITVADEEEEGLEGLCLNVSPILCEECHWVAFGRNGVCMRYFETPKTFREAQAHCHSLQSDLVSIHTEQDMLNVKYMSYYFTSGFERRAFWIGGKRSGGGFIYTDGTKFDYNKWLPNQPDNYLGQEGCVEANALKWGMWNDASCSQKKDFVCAKRK</sequence>
<dbReference type="InterPro" id="IPR016187">
    <property type="entry name" value="CTDL_fold"/>
</dbReference>
<dbReference type="AlphaFoldDB" id="A0AAW1ESL1"/>
<dbReference type="PROSITE" id="PS00615">
    <property type="entry name" value="C_TYPE_LECTIN_1"/>
    <property type="match status" value="1"/>
</dbReference>
<accession>A0AAW1ESL1</accession>
<keyword evidence="5" id="KW-1185">Reference proteome</keyword>
<organism evidence="4 5">
    <name type="scientific">Zoarces viviparus</name>
    <name type="common">Viviparous eelpout</name>
    <name type="synonym">Blennius viviparus</name>
    <dbReference type="NCBI Taxonomy" id="48416"/>
    <lineage>
        <taxon>Eukaryota</taxon>
        <taxon>Metazoa</taxon>
        <taxon>Chordata</taxon>
        <taxon>Craniata</taxon>
        <taxon>Vertebrata</taxon>
        <taxon>Euteleostomi</taxon>
        <taxon>Actinopterygii</taxon>
        <taxon>Neopterygii</taxon>
        <taxon>Teleostei</taxon>
        <taxon>Neoteleostei</taxon>
        <taxon>Acanthomorphata</taxon>
        <taxon>Eupercaria</taxon>
        <taxon>Perciformes</taxon>
        <taxon>Cottioidei</taxon>
        <taxon>Zoarcales</taxon>
        <taxon>Zoarcidae</taxon>
        <taxon>Zoarcinae</taxon>
        <taxon>Zoarces</taxon>
    </lineage>
</organism>
<reference evidence="4 5" key="1">
    <citation type="journal article" date="2024" name="Genome Biol. Evol.">
        <title>Chromosome-level genome assembly of the viviparous eelpout Zoarces viviparus.</title>
        <authorList>
            <person name="Fuhrmann N."/>
            <person name="Brasseur M.V."/>
            <person name="Bakowski C.E."/>
            <person name="Podsiadlowski L."/>
            <person name="Prost S."/>
            <person name="Krehenwinkel H."/>
            <person name="Mayer C."/>
        </authorList>
    </citation>
    <scope>NUCLEOTIDE SEQUENCE [LARGE SCALE GENOMIC DNA]</scope>
    <source>
        <strain evidence="4">NO-MEL_2022_Ind0_liver</strain>
    </source>
</reference>
<dbReference type="InterPro" id="IPR018378">
    <property type="entry name" value="C-type_lectin_CS"/>
</dbReference>
<feature type="chain" id="PRO_5043676744" description="C-type lectin domain-containing protein" evidence="2">
    <location>
        <begin position="21"/>
        <end position="171"/>
    </location>
</feature>
<keyword evidence="2" id="KW-0732">Signal</keyword>
<evidence type="ECO:0000256" key="2">
    <source>
        <dbReference type="SAM" id="SignalP"/>
    </source>
</evidence>
<evidence type="ECO:0000313" key="4">
    <source>
        <dbReference type="EMBL" id="KAK9525040.1"/>
    </source>
</evidence>
<dbReference type="InterPro" id="IPR016186">
    <property type="entry name" value="C-type_lectin-like/link_sf"/>
</dbReference>
<feature type="signal peptide" evidence="2">
    <location>
        <begin position="1"/>
        <end position="20"/>
    </location>
</feature>
<dbReference type="PROSITE" id="PS50041">
    <property type="entry name" value="C_TYPE_LECTIN_2"/>
    <property type="match status" value="1"/>
</dbReference>
<feature type="domain" description="C-type lectin" evidence="3">
    <location>
        <begin position="49"/>
        <end position="168"/>
    </location>
</feature>
<dbReference type="Proteomes" id="UP001488805">
    <property type="component" value="Unassembled WGS sequence"/>
</dbReference>
<protein>
    <recommendedName>
        <fullName evidence="3">C-type lectin domain-containing protein</fullName>
    </recommendedName>
</protein>
<dbReference type="SUPFAM" id="SSF56436">
    <property type="entry name" value="C-type lectin-like"/>
    <property type="match status" value="1"/>
</dbReference>
<gene>
    <name evidence="4" type="ORF">VZT92_017388</name>
</gene>
<evidence type="ECO:0000313" key="5">
    <source>
        <dbReference type="Proteomes" id="UP001488805"/>
    </source>
</evidence>
<proteinExistence type="predicted"/>
<keyword evidence="1" id="KW-1015">Disulfide bond</keyword>
<dbReference type="EMBL" id="JBCEZU010000145">
    <property type="protein sequence ID" value="KAK9525040.1"/>
    <property type="molecule type" value="Genomic_DNA"/>
</dbReference>
<dbReference type="Pfam" id="PF00059">
    <property type="entry name" value="Lectin_C"/>
    <property type="match status" value="1"/>
</dbReference>
<comment type="caution">
    <text evidence="4">The sequence shown here is derived from an EMBL/GenBank/DDBJ whole genome shotgun (WGS) entry which is preliminary data.</text>
</comment>